<accession>A0A1W1WBK8</accession>
<organism evidence="1 2">
    <name type="scientific">Sulfobacillus thermosulfidooxidans (strain DSM 9293 / VKM B-1269 / AT-1)</name>
    <dbReference type="NCBI Taxonomy" id="929705"/>
    <lineage>
        <taxon>Bacteria</taxon>
        <taxon>Bacillati</taxon>
        <taxon>Bacillota</taxon>
        <taxon>Clostridia</taxon>
        <taxon>Eubacteriales</taxon>
        <taxon>Clostridiales Family XVII. Incertae Sedis</taxon>
        <taxon>Sulfobacillus</taxon>
    </lineage>
</organism>
<gene>
    <name evidence="1" type="ORF">SAMN00768000_1170</name>
</gene>
<dbReference type="OrthoDB" id="9871469at2"/>
<keyword evidence="2" id="KW-1185">Reference proteome</keyword>
<protein>
    <submittedName>
        <fullName evidence="1">Uncharacterized protein</fullName>
    </submittedName>
</protein>
<dbReference type="AlphaFoldDB" id="A0A1W1WBK8"/>
<dbReference type="Proteomes" id="UP000192660">
    <property type="component" value="Unassembled WGS sequence"/>
</dbReference>
<sequence>MTDSSFHTLFTIMHTLFDEHATQIVIAELQEHSGRIRAWNQRQRGISYDLGPGEWHGQLWRSWWQAPNLWRHECVSIDHPTQVISGLLIHDNQWWSYRSLPQNHKEQSKSPVVITHAQDFSTKVPLLSGIGGEDARDNAAKWPWIDPLTAIKTVNWTYFDDIFIDAHPFWHGRAIPIVDNSTHLSTTVFSLFHTGEMLECWIDRESGWPWRFAGFAEGQPLWKLTVTERHLAQDIAPEVFQPSWIFS</sequence>
<proteinExistence type="predicted"/>
<dbReference type="RefSeq" id="WP_020375222.1">
    <property type="nucleotide sequence ID" value="NZ_FWWY01000001.1"/>
</dbReference>
<evidence type="ECO:0000313" key="2">
    <source>
        <dbReference type="Proteomes" id="UP000192660"/>
    </source>
</evidence>
<dbReference type="EMBL" id="FWWY01000001">
    <property type="protein sequence ID" value="SMC03605.1"/>
    <property type="molecule type" value="Genomic_DNA"/>
</dbReference>
<reference evidence="2" key="1">
    <citation type="submission" date="2017-04" db="EMBL/GenBank/DDBJ databases">
        <authorList>
            <person name="Varghese N."/>
            <person name="Submissions S."/>
        </authorList>
    </citation>
    <scope>NUCLEOTIDE SEQUENCE [LARGE SCALE GENOMIC DNA]</scope>
    <source>
        <strain evidence="2">DSM 9293</strain>
    </source>
</reference>
<evidence type="ECO:0000313" key="1">
    <source>
        <dbReference type="EMBL" id="SMC03605.1"/>
    </source>
</evidence>
<name>A0A1W1WBK8_SULTA</name>